<evidence type="ECO:0000313" key="3">
    <source>
        <dbReference type="Proteomes" id="UP001633002"/>
    </source>
</evidence>
<name>A0ABD3HZX3_9MARC</name>
<evidence type="ECO:0000256" key="1">
    <source>
        <dbReference type="SAM" id="MobiDB-lite"/>
    </source>
</evidence>
<proteinExistence type="predicted"/>
<comment type="caution">
    <text evidence="2">The sequence shown here is derived from an EMBL/GenBank/DDBJ whole genome shotgun (WGS) entry which is preliminary data.</text>
</comment>
<sequence length="240" mass="26570">MHVEDEEAGRIGKSCFRSFQFLVCKCTQLDTSLHKVPNPVTPSSGSNLRILVVNSLIDIQMRKVPPKTAESREMVDLQGCQVLSKRSSAKQKSAIGGGKAFNSIEQLLLFRQDTGLACYRTVFNHPQLKRSYMMLVHMKPSTAWMLFNVCLLMWSLRTPDGVAAVRRSPPSPALALEAYRTFYARSHSQQPQYRHDVKVGTGTEAGNQTALHQEPPGASGNHWDIDKPSSPSVGNHGAHT</sequence>
<dbReference type="AlphaFoldDB" id="A0ABD3HZX3"/>
<keyword evidence="3" id="KW-1185">Reference proteome</keyword>
<accession>A0ABD3HZX3</accession>
<gene>
    <name evidence="2" type="ORF">R1sor_010415</name>
</gene>
<dbReference type="Proteomes" id="UP001633002">
    <property type="component" value="Unassembled WGS sequence"/>
</dbReference>
<feature type="region of interest" description="Disordered" evidence="1">
    <location>
        <begin position="207"/>
        <end position="240"/>
    </location>
</feature>
<reference evidence="2 3" key="1">
    <citation type="submission" date="2024-09" db="EMBL/GenBank/DDBJ databases">
        <title>Chromosome-scale assembly of Riccia sorocarpa.</title>
        <authorList>
            <person name="Paukszto L."/>
        </authorList>
    </citation>
    <scope>NUCLEOTIDE SEQUENCE [LARGE SCALE GENOMIC DNA]</scope>
    <source>
        <strain evidence="2">LP-2024</strain>
        <tissue evidence="2">Aerial parts of the thallus</tissue>
    </source>
</reference>
<organism evidence="2 3">
    <name type="scientific">Riccia sorocarpa</name>
    <dbReference type="NCBI Taxonomy" id="122646"/>
    <lineage>
        <taxon>Eukaryota</taxon>
        <taxon>Viridiplantae</taxon>
        <taxon>Streptophyta</taxon>
        <taxon>Embryophyta</taxon>
        <taxon>Marchantiophyta</taxon>
        <taxon>Marchantiopsida</taxon>
        <taxon>Marchantiidae</taxon>
        <taxon>Marchantiales</taxon>
        <taxon>Ricciaceae</taxon>
        <taxon>Riccia</taxon>
    </lineage>
</organism>
<protein>
    <submittedName>
        <fullName evidence="2">Uncharacterized protein</fullName>
    </submittedName>
</protein>
<evidence type="ECO:0000313" key="2">
    <source>
        <dbReference type="EMBL" id="KAL3696339.1"/>
    </source>
</evidence>
<dbReference type="EMBL" id="JBJQOH010000002">
    <property type="protein sequence ID" value="KAL3696339.1"/>
    <property type="molecule type" value="Genomic_DNA"/>
</dbReference>